<dbReference type="AlphaFoldDB" id="A0AAN8C4W7"/>
<reference evidence="1 2" key="1">
    <citation type="journal article" date="2023" name="Mol. Biol. Evol.">
        <title>Genomics of Secondarily Temperate Adaptation in the Only Non-Antarctic Icefish.</title>
        <authorList>
            <person name="Rivera-Colon A.G."/>
            <person name="Rayamajhi N."/>
            <person name="Minhas B.F."/>
            <person name="Madrigal G."/>
            <person name="Bilyk K.T."/>
            <person name="Yoon V."/>
            <person name="Hune M."/>
            <person name="Gregory S."/>
            <person name="Cheng C.H.C."/>
            <person name="Catchen J.M."/>
        </authorList>
    </citation>
    <scope>NUCLEOTIDE SEQUENCE [LARGE SCALE GENOMIC DNA]</scope>
    <source>
        <strain evidence="1">JC2023a</strain>
    </source>
</reference>
<accession>A0AAN8C4W7</accession>
<dbReference type="Proteomes" id="UP001335648">
    <property type="component" value="Unassembled WGS sequence"/>
</dbReference>
<sequence>MLVFVSRCELHSDQINEKTGSSLLVWMIHPGMGFWRWGPVGGGLGCGARERINPQLQVAELENRHRALRNLS</sequence>
<proteinExistence type="predicted"/>
<evidence type="ECO:0000313" key="1">
    <source>
        <dbReference type="EMBL" id="KAK5896877.1"/>
    </source>
</evidence>
<gene>
    <name evidence="1" type="ORF">CesoFtcFv8_009993</name>
</gene>
<protein>
    <submittedName>
        <fullName evidence="1">Uncharacterized protein</fullName>
    </submittedName>
</protein>
<name>A0AAN8C4W7_9TELE</name>
<organism evidence="1 2">
    <name type="scientific">Champsocephalus esox</name>
    <name type="common">pike icefish</name>
    <dbReference type="NCBI Taxonomy" id="159716"/>
    <lineage>
        <taxon>Eukaryota</taxon>
        <taxon>Metazoa</taxon>
        <taxon>Chordata</taxon>
        <taxon>Craniata</taxon>
        <taxon>Vertebrata</taxon>
        <taxon>Euteleostomi</taxon>
        <taxon>Actinopterygii</taxon>
        <taxon>Neopterygii</taxon>
        <taxon>Teleostei</taxon>
        <taxon>Neoteleostei</taxon>
        <taxon>Acanthomorphata</taxon>
        <taxon>Eupercaria</taxon>
        <taxon>Perciformes</taxon>
        <taxon>Notothenioidei</taxon>
        <taxon>Channichthyidae</taxon>
        <taxon>Champsocephalus</taxon>
    </lineage>
</organism>
<comment type="caution">
    <text evidence="1">The sequence shown here is derived from an EMBL/GenBank/DDBJ whole genome shotgun (WGS) entry which is preliminary data.</text>
</comment>
<dbReference type="EMBL" id="JAULUE010002053">
    <property type="protein sequence ID" value="KAK5896877.1"/>
    <property type="molecule type" value="Genomic_DNA"/>
</dbReference>
<evidence type="ECO:0000313" key="2">
    <source>
        <dbReference type="Proteomes" id="UP001335648"/>
    </source>
</evidence>
<keyword evidence="2" id="KW-1185">Reference proteome</keyword>